<gene>
    <name evidence="1" type="ORF">Poly30_54780</name>
</gene>
<accession>A0A518F0P6</accession>
<dbReference type="EMBL" id="CP036434">
    <property type="protein sequence ID" value="QDV09917.1"/>
    <property type="molecule type" value="Genomic_DNA"/>
</dbReference>
<dbReference type="SUPFAM" id="SSF51445">
    <property type="entry name" value="(Trans)glycosidases"/>
    <property type="match status" value="1"/>
</dbReference>
<name>A0A518F0P6_9BACT</name>
<reference evidence="1 2" key="1">
    <citation type="submission" date="2019-02" db="EMBL/GenBank/DDBJ databases">
        <title>Deep-cultivation of Planctomycetes and their phenomic and genomic characterization uncovers novel biology.</title>
        <authorList>
            <person name="Wiegand S."/>
            <person name="Jogler M."/>
            <person name="Boedeker C."/>
            <person name="Pinto D."/>
            <person name="Vollmers J."/>
            <person name="Rivas-Marin E."/>
            <person name="Kohn T."/>
            <person name="Peeters S.H."/>
            <person name="Heuer A."/>
            <person name="Rast P."/>
            <person name="Oberbeckmann S."/>
            <person name="Bunk B."/>
            <person name="Jeske O."/>
            <person name="Meyerdierks A."/>
            <person name="Storesund J.E."/>
            <person name="Kallscheuer N."/>
            <person name="Luecker S."/>
            <person name="Lage O.M."/>
            <person name="Pohl T."/>
            <person name="Merkel B.J."/>
            <person name="Hornburger P."/>
            <person name="Mueller R.-W."/>
            <person name="Bruemmer F."/>
            <person name="Labrenz M."/>
            <person name="Spormann A.M."/>
            <person name="Op den Camp H."/>
            <person name="Overmann J."/>
            <person name="Amann R."/>
            <person name="Jetten M.S.M."/>
            <person name="Mascher T."/>
            <person name="Medema M.H."/>
            <person name="Devos D.P."/>
            <person name="Kaster A.-K."/>
            <person name="Ovreas L."/>
            <person name="Rohde M."/>
            <person name="Galperin M.Y."/>
            <person name="Jogler C."/>
        </authorList>
    </citation>
    <scope>NUCLEOTIDE SEQUENCE [LARGE SCALE GENOMIC DNA]</scope>
    <source>
        <strain evidence="1 2">Poly30</strain>
    </source>
</reference>
<dbReference type="AlphaFoldDB" id="A0A518F0P6"/>
<dbReference type="InterPro" id="IPR017853">
    <property type="entry name" value="GH"/>
</dbReference>
<dbReference type="Gene3D" id="2.60.120.260">
    <property type="entry name" value="Galactose-binding domain-like"/>
    <property type="match status" value="1"/>
</dbReference>
<evidence type="ECO:0008006" key="3">
    <source>
        <dbReference type="Google" id="ProtNLM"/>
    </source>
</evidence>
<dbReference type="Proteomes" id="UP000320390">
    <property type="component" value="Chromosome"/>
</dbReference>
<dbReference type="Gene3D" id="3.40.50.880">
    <property type="match status" value="1"/>
</dbReference>
<keyword evidence="2" id="KW-1185">Reference proteome</keyword>
<sequence length="744" mass="81545">MQRGAPWIVIEAEDFAVTSPGPPDGARARSFPWASGRAALIRFPLSDETTWKVKGAESGAHELWLRYTLQNARPLAWKLGSEEWTSTECPPTEGLAGQDAWSWQLLGEVELDGVASNLSVKGAPMRLDCFLLRRASGAQGRPEWPPAREASELTTDVRETLAALPARSAPGWFDDAAAIELPPWIEETRVALHTRLSVAWTDKPLFTAAEARAVELGAPAITRFVRAHNGDCFWRSSTGAVADWVEALPEDEPDPVEAMAARARALDLGFIAYLRHGEDGPLAREHPEWTCRDLEGRPIEFAGHPRLCFHSPYGDVVRRRIGELSERGAQGVYLDETHQPLDGCWCDWTARAFTKATGLPMPTSRLAEDPLYRRFLAFSEDSLAAELWRWRTEVREAHPGFVFLVSTNLQPNLMGPRPTLRLGIAGDVIKTEFEKGASPDPLGFLKSHPELGRFDEGTLLAFGWVQSRDGAFGRPAHVWMHALGSEERWKAATAAVVASGCLANLDQAEATMGSSDELAAAFRLGRTMGASLAHARPWRACAIHLPERARNRSMDSPERAWNGNMAPAVAAFSALLEGGYPTSVVSDDQLAEGWLDGVEVLFLPNADGLEPRQRAAVAAFRARGGVVVEESAQELRRACEDRAWPYRLSVPSGVQAHHFRGQNGEHLIALANDPEWIRKPGASAPAEVRKAKVLLRAEQAEVEVLGQEVSKPKKVPGGAEIVLPPFSFGQVIRVRLPKDADTGR</sequence>
<dbReference type="InterPro" id="IPR029062">
    <property type="entry name" value="Class_I_gatase-like"/>
</dbReference>
<evidence type="ECO:0000313" key="2">
    <source>
        <dbReference type="Proteomes" id="UP000320390"/>
    </source>
</evidence>
<proteinExistence type="predicted"/>
<evidence type="ECO:0000313" key="1">
    <source>
        <dbReference type="EMBL" id="QDV09917.1"/>
    </source>
</evidence>
<protein>
    <recommendedName>
        <fullName evidence="3">Glycoside hydrolase family 42 N-terminal domain-containing protein</fullName>
    </recommendedName>
</protein>
<organism evidence="1 2">
    <name type="scientific">Saltatorellus ferox</name>
    <dbReference type="NCBI Taxonomy" id="2528018"/>
    <lineage>
        <taxon>Bacteria</taxon>
        <taxon>Pseudomonadati</taxon>
        <taxon>Planctomycetota</taxon>
        <taxon>Planctomycetia</taxon>
        <taxon>Planctomycetia incertae sedis</taxon>
        <taxon>Saltatorellus</taxon>
    </lineage>
</organism>